<feature type="domain" description="Lipoyl-binding" evidence="5">
    <location>
        <begin position="63"/>
        <end position="139"/>
    </location>
</feature>
<dbReference type="AlphaFoldDB" id="A0A520S3N5"/>
<gene>
    <name evidence="6" type="ORF">EVA68_02340</name>
</gene>
<dbReference type="InterPro" id="IPR050709">
    <property type="entry name" value="Biotin_Carboxyl_Carrier/Decarb"/>
</dbReference>
<comment type="caution">
    <text evidence="6">The sequence shown here is derived from an EMBL/GenBank/DDBJ whole genome shotgun (WGS) entry which is preliminary data.</text>
</comment>
<dbReference type="InterPro" id="IPR001249">
    <property type="entry name" value="AcCoA_biotinCC"/>
</dbReference>
<proteinExistence type="predicted"/>
<comment type="pathway">
    <text evidence="4">Lipid metabolism; fatty acid biosynthesis.</text>
</comment>
<protein>
    <recommendedName>
        <fullName evidence="2 4">Biotin carboxyl carrier protein of acetyl-CoA carboxylase</fullName>
    </recommendedName>
</protein>
<evidence type="ECO:0000313" key="7">
    <source>
        <dbReference type="Proteomes" id="UP000316199"/>
    </source>
</evidence>
<dbReference type="PANTHER" id="PTHR45266">
    <property type="entry name" value="OXALOACETATE DECARBOXYLASE ALPHA CHAIN"/>
    <property type="match status" value="1"/>
</dbReference>
<keyword evidence="4" id="KW-0443">Lipid metabolism</keyword>
<reference evidence="6 7" key="1">
    <citation type="submission" date="2019-02" db="EMBL/GenBank/DDBJ databases">
        <title>Prokaryotic population dynamics and viral predation in marine succession experiment using metagenomics: the confinement effect.</title>
        <authorList>
            <person name="Haro-Moreno J.M."/>
            <person name="Rodriguez-Valera F."/>
            <person name="Lopez-Perez M."/>
        </authorList>
    </citation>
    <scope>NUCLEOTIDE SEQUENCE [LARGE SCALE GENOMIC DNA]</scope>
    <source>
        <strain evidence="6">MED-G157</strain>
    </source>
</reference>
<dbReference type="InterPro" id="IPR000089">
    <property type="entry name" value="Biotin_lipoyl"/>
</dbReference>
<dbReference type="NCBIfam" id="TIGR00531">
    <property type="entry name" value="BCCP"/>
    <property type="match status" value="1"/>
</dbReference>
<comment type="function">
    <text evidence="1 4">This protein is a component of the acetyl coenzyme A carboxylase complex; first, biotin carboxylase catalyzes the carboxylation of the carrier protein and then the transcarboxylase transfers the carboxyl group to form malonyl-CoA.</text>
</comment>
<dbReference type="Proteomes" id="UP000316199">
    <property type="component" value="Unassembled WGS sequence"/>
</dbReference>
<sequence length="139" mass="15010">MDIRKVKKLIELMEESGLSEIEVKEGGDSVRISRQTARQNIVSPGEESRADGLKPIAIGTVEGNTVNAPMVGSFYRAASPSSPPFVEVGDRITVGDTLCIIESMKMMNQIRSEVSGTIEVILVGNGEAVQFDQPLFTVI</sequence>
<keyword evidence="4" id="KW-0276">Fatty acid metabolism</keyword>
<keyword evidence="6" id="KW-0436">Ligase</keyword>
<dbReference type="Gene3D" id="2.40.50.100">
    <property type="match status" value="1"/>
</dbReference>
<evidence type="ECO:0000256" key="4">
    <source>
        <dbReference type="RuleBase" id="RU364072"/>
    </source>
</evidence>
<dbReference type="PANTHER" id="PTHR45266:SF3">
    <property type="entry name" value="OXALOACETATE DECARBOXYLASE ALPHA CHAIN"/>
    <property type="match status" value="1"/>
</dbReference>
<dbReference type="PROSITE" id="PS50968">
    <property type="entry name" value="BIOTINYL_LIPOYL"/>
    <property type="match status" value="1"/>
</dbReference>
<evidence type="ECO:0000256" key="3">
    <source>
        <dbReference type="ARBA" id="ARBA00023267"/>
    </source>
</evidence>
<dbReference type="GO" id="GO:0006633">
    <property type="term" value="P:fatty acid biosynthetic process"/>
    <property type="evidence" value="ECO:0007669"/>
    <property type="project" value="UniProtKB-UniPathway"/>
</dbReference>
<dbReference type="UniPathway" id="UPA00094"/>
<dbReference type="SUPFAM" id="SSF51230">
    <property type="entry name" value="Single hybrid motif"/>
    <property type="match status" value="1"/>
</dbReference>
<evidence type="ECO:0000259" key="5">
    <source>
        <dbReference type="PROSITE" id="PS50968"/>
    </source>
</evidence>
<keyword evidence="4" id="KW-0275">Fatty acid biosynthesis</keyword>
<keyword evidence="4" id="KW-0444">Lipid biosynthesis</keyword>
<organism evidence="6 7">
    <name type="scientific">OM182 bacterium</name>
    <dbReference type="NCBI Taxonomy" id="2510334"/>
    <lineage>
        <taxon>Bacteria</taxon>
        <taxon>Pseudomonadati</taxon>
        <taxon>Pseudomonadota</taxon>
        <taxon>Gammaproteobacteria</taxon>
        <taxon>OMG group</taxon>
        <taxon>OM182 clade</taxon>
    </lineage>
</organism>
<dbReference type="CDD" id="cd06850">
    <property type="entry name" value="biotinyl_domain"/>
    <property type="match status" value="1"/>
</dbReference>
<evidence type="ECO:0000256" key="2">
    <source>
        <dbReference type="ARBA" id="ARBA00017562"/>
    </source>
</evidence>
<dbReference type="GO" id="GO:0003989">
    <property type="term" value="F:acetyl-CoA carboxylase activity"/>
    <property type="evidence" value="ECO:0007669"/>
    <property type="project" value="InterPro"/>
</dbReference>
<dbReference type="EMBL" id="SHAG01000005">
    <property type="protein sequence ID" value="RZO77071.1"/>
    <property type="molecule type" value="Genomic_DNA"/>
</dbReference>
<dbReference type="FunFam" id="2.40.50.100:FF:000003">
    <property type="entry name" value="Acetyl-CoA carboxylase biotin carboxyl carrier protein"/>
    <property type="match status" value="1"/>
</dbReference>
<dbReference type="GO" id="GO:0009317">
    <property type="term" value="C:acetyl-CoA carboxylase complex"/>
    <property type="evidence" value="ECO:0007669"/>
    <property type="project" value="InterPro"/>
</dbReference>
<accession>A0A520S3N5</accession>
<dbReference type="InterPro" id="IPR011053">
    <property type="entry name" value="Single_hybrid_motif"/>
</dbReference>
<keyword evidence="3 4" id="KW-0092">Biotin</keyword>
<dbReference type="PRINTS" id="PR01071">
    <property type="entry name" value="ACOABIOTINCC"/>
</dbReference>
<evidence type="ECO:0000256" key="1">
    <source>
        <dbReference type="ARBA" id="ARBA00003761"/>
    </source>
</evidence>
<dbReference type="Pfam" id="PF00364">
    <property type="entry name" value="Biotin_lipoyl"/>
    <property type="match status" value="1"/>
</dbReference>
<name>A0A520S3N5_9GAMM</name>
<evidence type="ECO:0000313" key="6">
    <source>
        <dbReference type="EMBL" id="RZO77071.1"/>
    </source>
</evidence>